<name>W4HIC6_9RHOB</name>
<comment type="caution">
    <text evidence="2">The sequence shown here is derived from an EMBL/GenBank/DDBJ whole genome shotgun (WGS) entry which is preliminary data.</text>
</comment>
<evidence type="ECO:0000256" key="1">
    <source>
        <dbReference type="SAM" id="SignalP"/>
    </source>
</evidence>
<proteinExistence type="predicted"/>
<dbReference type="EMBL" id="AQQW01000006">
    <property type="protein sequence ID" value="ETW12492.1"/>
    <property type="molecule type" value="Genomic_DNA"/>
</dbReference>
<sequence>MRRTLPLFPSLCVGTLVLAGACVQFPEIEAAESADVARAAYPDLVPIETLLASTPARATPEMRGAVESRADALRRRAAGLDGPVIDDATRARLDQGIQRDIGDP</sequence>
<evidence type="ECO:0008006" key="4">
    <source>
        <dbReference type="Google" id="ProtNLM"/>
    </source>
</evidence>
<feature type="chain" id="PRO_5004842039" description="Lipoprotein" evidence="1">
    <location>
        <begin position="20"/>
        <end position="104"/>
    </location>
</feature>
<dbReference type="RefSeq" id="WP_051487697.1">
    <property type="nucleotide sequence ID" value="NZ_AQQW01000006.1"/>
</dbReference>
<keyword evidence="3" id="KW-1185">Reference proteome</keyword>
<evidence type="ECO:0000313" key="3">
    <source>
        <dbReference type="Proteomes" id="UP000019063"/>
    </source>
</evidence>
<dbReference type="Proteomes" id="UP000019063">
    <property type="component" value="Unassembled WGS sequence"/>
</dbReference>
<dbReference type="AlphaFoldDB" id="W4HIC6"/>
<dbReference type="STRING" id="1379903.ATO8_10759"/>
<reference evidence="2 3" key="1">
    <citation type="journal article" date="2014" name="Antonie Van Leeuwenhoek">
        <title>Roseivivax atlanticus sp. nov., isolated from surface seawater of the Atlantic Ocean.</title>
        <authorList>
            <person name="Li G."/>
            <person name="Lai Q."/>
            <person name="Liu X."/>
            <person name="Sun F."/>
            <person name="Shao Z."/>
        </authorList>
    </citation>
    <scope>NUCLEOTIDE SEQUENCE [LARGE SCALE GENOMIC DNA]</scope>
    <source>
        <strain evidence="2 3">22II-s10s</strain>
    </source>
</reference>
<dbReference type="eggNOG" id="ENOG50335PB">
    <property type="taxonomic scope" value="Bacteria"/>
</dbReference>
<accession>W4HIC6</accession>
<feature type="signal peptide" evidence="1">
    <location>
        <begin position="1"/>
        <end position="19"/>
    </location>
</feature>
<organism evidence="2 3">
    <name type="scientific">Roseivivax marinus</name>
    <dbReference type="NCBI Taxonomy" id="1379903"/>
    <lineage>
        <taxon>Bacteria</taxon>
        <taxon>Pseudomonadati</taxon>
        <taxon>Pseudomonadota</taxon>
        <taxon>Alphaproteobacteria</taxon>
        <taxon>Rhodobacterales</taxon>
        <taxon>Roseobacteraceae</taxon>
        <taxon>Roseivivax</taxon>
    </lineage>
</organism>
<keyword evidence="1" id="KW-0732">Signal</keyword>
<evidence type="ECO:0000313" key="2">
    <source>
        <dbReference type="EMBL" id="ETW12492.1"/>
    </source>
</evidence>
<protein>
    <recommendedName>
        <fullName evidence="4">Lipoprotein</fullName>
    </recommendedName>
</protein>
<gene>
    <name evidence="2" type="ORF">ATO8_10759</name>
</gene>
<dbReference type="PROSITE" id="PS51257">
    <property type="entry name" value="PROKAR_LIPOPROTEIN"/>
    <property type="match status" value="1"/>
</dbReference>